<evidence type="ECO:0000313" key="1">
    <source>
        <dbReference type="EMBL" id="KAF2189284.1"/>
    </source>
</evidence>
<dbReference type="EMBL" id="ML994621">
    <property type="protein sequence ID" value="KAF2189284.1"/>
    <property type="molecule type" value="Genomic_DNA"/>
</dbReference>
<dbReference type="Proteomes" id="UP000800200">
    <property type="component" value="Unassembled WGS sequence"/>
</dbReference>
<gene>
    <name evidence="1" type="ORF">K469DRAFT_683708</name>
</gene>
<reference evidence="1" key="1">
    <citation type="journal article" date="2020" name="Stud. Mycol.">
        <title>101 Dothideomycetes genomes: a test case for predicting lifestyles and emergence of pathogens.</title>
        <authorList>
            <person name="Haridas S."/>
            <person name="Albert R."/>
            <person name="Binder M."/>
            <person name="Bloem J."/>
            <person name="Labutti K."/>
            <person name="Salamov A."/>
            <person name="Andreopoulos B."/>
            <person name="Baker S."/>
            <person name="Barry K."/>
            <person name="Bills G."/>
            <person name="Bluhm B."/>
            <person name="Cannon C."/>
            <person name="Castanera R."/>
            <person name="Culley D."/>
            <person name="Daum C."/>
            <person name="Ezra D."/>
            <person name="Gonzalez J."/>
            <person name="Henrissat B."/>
            <person name="Kuo A."/>
            <person name="Liang C."/>
            <person name="Lipzen A."/>
            <person name="Lutzoni F."/>
            <person name="Magnuson J."/>
            <person name="Mondo S."/>
            <person name="Nolan M."/>
            <person name="Ohm R."/>
            <person name="Pangilinan J."/>
            <person name="Park H.-J."/>
            <person name="Ramirez L."/>
            <person name="Alfaro M."/>
            <person name="Sun H."/>
            <person name="Tritt A."/>
            <person name="Yoshinaga Y."/>
            <person name="Zwiers L.-H."/>
            <person name="Turgeon B."/>
            <person name="Goodwin S."/>
            <person name="Spatafora J."/>
            <person name="Crous P."/>
            <person name="Grigoriev I."/>
        </authorList>
    </citation>
    <scope>NUCLEOTIDE SEQUENCE</scope>
    <source>
        <strain evidence="1">CBS 207.26</strain>
    </source>
</reference>
<proteinExistence type="predicted"/>
<protein>
    <submittedName>
        <fullName evidence="1">Uncharacterized protein</fullName>
    </submittedName>
</protein>
<dbReference type="AlphaFoldDB" id="A0A6A6EC03"/>
<evidence type="ECO:0000313" key="2">
    <source>
        <dbReference type="Proteomes" id="UP000800200"/>
    </source>
</evidence>
<accession>A0A6A6EC03</accession>
<sequence length="258" mass="28989">MEAEQHKLHPDLVRLVDTGIFPARSNAFLPAFRALKSTGAAKRFDLVQFPNDLLVTADFMRTVRHPGGVTSESYVSDSYLRPVQWILSVMKRDKPSASRRLVILSPLEAEQLLPTIQKSNIVTLHLYAPRPTQGYDPLDTLDLYCVGRGFSASSPSISRSQIVQLNLFAGQLYFESYTEHVELCRCLGLAWEAPKEGEELQADGFIVPPAGVWGLNKSPVGFLREYVKMRREGEGMEKTHLGRVLEGGLLEEREFKLE</sequence>
<organism evidence="1 2">
    <name type="scientific">Zopfia rhizophila CBS 207.26</name>
    <dbReference type="NCBI Taxonomy" id="1314779"/>
    <lineage>
        <taxon>Eukaryota</taxon>
        <taxon>Fungi</taxon>
        <taxon>Dikarya</taxon>
        <taxon>Ascomycota</taxon>
        <taxon>Pezizomycotina</taxon>
        <taxon>Dothideomycetes</taxon>
        <taxon>Dothideomycetes incertae sedis</taxon>
        <taxon>Zopfiaceae</taxon>
        <taxon>Zopfia</taxon>
    </lineage>
</organism>
<dbReference type="OrthoDB" id="3182339at2759"/>
<name>A0A6A6EC03_9PEZI</name>
<keyword evidence="2" id="KW-1185">Reference proteome</keyword>